<dbReference type="InterPro" id="IPR050428">
    <property type="entry name" value="TCS_sensor_his_kinase"/>
</dbReference>
<evidence type="ECO:0000256" key="6">
    <source>
        <dbReference type="ARBA" id="ARBA00022692"/>
    </source>
</evidence>
<dbReference type="RefSeq" id="WP_343985126.1">
    <property type="nucleotide sequence ID" value="NZ_BAAAJG010000026.1"/>
</dbReference>
<dbReference type="SUPFAM" id="SSF47384">
    <property type="entry name" value="Homodimeric domain of signal transducing histidine kinase"/>
    <property type="match status" value="1"/>
</dbReference>
<dbReference type="Pfam" id="PF00672">
    <property type="entry name" value="HAMP"/>
    <property type="match status" value="1"/>
</dbReference>
<comment type="subcellular location">
    <subcellularLocation>
        <location evidence="2">Cell membrane</location>
    </subcellularLocation>
</comment>
<dbReference type="CDD" id="cd00082">
    <property type="entry name" value="HisKA"/>
    <property type="match status" value="1"/>
</dbReference>
<evidence type="ECO:0000256" key="2">
    <source>
        <dbReference type="ARBA" id="ARBA00004236"/>
    </source>
</evidence>
<dbReference type="InterPro" id="IPR003660">
    <property type="entry name" value="HAMP_dom"/>
</dbReference>
<keyword evidence="4" id="KW-0597">Phosphoprotein</keyword>
<dbReference type="PROSITE" id="PS50885">
    <property type="entry name" value="HAMP"/>
    <property type="match status" value="1"/>
</dbReference>
<evidence type="ECO:0000256" key="4">
    <source>
        <dbReference type="ARBA" id="ARBA00022553"/>
    </source>
</evidence>
<dbReference type="PRINTS" id="PR00344">
    <property type="entry name" value="BCTRLSENSOR"/>
</dbReference>
<keyword evidence="8 11" id="KW-1133">Transmembrane helix</keyword>
<evidence type="ECO:0000256" key="11">
    <source>
        <dbReference type="SAM" id="Phobius"/>
    </source>
</evidence>
<organism evidence="14 15">
    <name type="scientific">Pseudonocardia aurantiaca</name>
    <dbReference type="NCBI Taxonomy" id="75290"/>
    <lineage>
        <taxon>Bacteria</taxon>
        <taxon>Bacillati</taxon>
        <taxon>Actinomycetota</taxon>
        <taxon>Actinomycetes</taxon>
        <taxon>Pseudonocardiales</taxon>
        <taxon>Pseudonocardiaceae</taxon>
        <taxon>Pseudonocardia</taxon>
    </lineage>
</organism>
<evidence type="ECO:0000256" key="5">
    <source>
        <dbReference type="ARBA" id="ARBA00022679"/>
    </source>
</evidence>
<evidence type="ECO:0000256" key="10">
    <source>
        <dbReference type="ARBA" id="ARBA00023136"/>
    </source>
</evidence>
<dbReference type="PROSITE" id="PS50109">
    <property type="entry name" value="HIS_KIN"/>
    <property type="match status" value="1"/>
</dbReference>
<dbReference type="PANTHER" id="PTHR45436">
    <property type="entry name" value="SENSOR HISTIDINE KINASE YKOH"/>
    <property type="match status" value="1"/>
</dbReference>
<sequence>MTTTDRPGGPRGAGDLGQDGYLHHSDRAIASAQASTRTSMVATHDPPTVPTLAAAPRVRRLLPSTARTRIIGWVLLLVLAALAVVTFVTWRLLIQVTDERMDAALRFEVEEFEELTAPGVNPRTGLPFGSVDEVIGEAIAYNPARPNEKFLGYVDGGYRTQSRQEPGTPEVLAGDHDFAALVANVPVPVINGIYDSPAAGEVRYLAIPVQLEGDPARGVIVAAFLADAERAYADDAARLMLVVGGVTLLGAAAAAWLVAGRILRPLRAVAETARTITDTDLSGRIPHAGDADELGDLVRTVNAMLDRVETGVAAQRRFTDDAGHELRTPITIVRGHLEVLDPTDADDVRTTVALVDDELSRMNRMVSDLLLLVRSEQPTFLHLEPVDVADLTADTFDKVERLGEREWVLETAARVDAVLDPQRITQAVVALADNACRHTAPGDRIGIGSQLTDGRLRFWVSDTGPGVSPADRARIFERFSRGTEAGPRSDGAGLGLSIVRAIAVAHGGQVLLDSVPGRGATFTVVIPAVVRQEGQ</sequence>
<comment type="caution">
    <text evidence="14">The sequence shown here is derived from an EMBL/GenBank/DDBJ whole genome shotgun (WGS) entry which is preliminary data.</text>
</comment>
<dbReference type="InterPro" id="IPR005467">
    <property type="entry name" value="His_kinase_dom"/>
</dbReference>
<dbReference type="InterPro" id="IPR004358">
    <property type="entry name" value="Sig_transdc_His_kin-like_C"/>
</dbReference>
<dbReference type="Gene3D" id="3.30.565.10">
    <property type="entry name" value="Histidine kinase-like ATPase, C-terminal domain"/>
    <property type="match status" value="1"/>
</dbReference>
<keyword evidence="9" id="KW-0902">Two-component regulatory system</keyword>
<dbReference type="EC" id="2.7.13.3" evidence="3"/>
<feature type="transmembrane region" description="Helical" evidence="11">
    <location>
        <begin position="70"/>
        <end position="93"/>
    </location>
</feature>
<feature type="domain" description="HAMP" evidence="13">
    <location>
        <begin position="260"/>
        <end position="313"/>
    </location>
</feature>
<dbReference type="EMBL" id="JBHUCP010000025">
    <property type="protein sequence ID" value="MFD1533309.1"/>
    <property type="molecule type" value="Genomic_DNA"/>
</dbReference>
<feature type="transmembrane region" description="Helical" evidence="11">
    <location>
        <begin position="239"/>
        <end position="259"/>
    </location>
</feature>
<dbReference type="CDD" id="cd06225">
    <property type="entry name" value="HAMP"/>
    <property type="match status" value="1"/>
</dbReference>
<dbReference type="Pfam" id="PF02518">
    <property type="entry name" value="HATPase_c"/>
    <property type="match status" value="1"/>
</dbReference>
<dbReference type="InterPro" id="IPR003594">
    <property type="entry name" value="HATPase_dom"/>
</dbReference>
<dbReference type="GO" id="GO:0016301">
    <property type="term" value="F:kinase activity"/>
    <property type="evidence" value="ECO:0007669"/>
    <property type="project" value="UniProtKB-KW"/>
</dbReference>
<evidence type="ECO:0000256" key="1">
    <source>
        <dbReference type="ARBA" id="ARBA00000085"/>
    </source>
</evidence>
<evidence type="ECO:0000313" key="15">
    <source>
        <dbReference type="Proteomes" id="UP001597145"/>
    </source>
</evidence>
<keyword evidence="10 11" id="KW-0472">Membrane</keyword>
<dbReference type="PANTHER" id="PTHR45436:SF5">
    <property type="entry name" value="SENSOR HISTIDINE KINASE TRCS"/>
    <property type="match status" value="1"/>
</dbReference>
<evidence type="ECO:0000313" key="14">
    <source>
        <dbReference type="EMBL" id="MFD1533309.1"/>
    </source>
</evidence>
<feature type="domain" description="Histidine kinase" evidence="12">
    <location>
        <begin position="321"/>
        <end position="530"/>
    </location>
</feature>
<dbReference type="Gene3D" id="6.10.340.10">
    <property type="match status" value="1"/>
</dbReference>
<evidence type="ECO:0000259" key="12">
    <source>
        <dbReference type="PROSITE" id="PS50109"/>
    </source>
</evidence>
<reference evidence="15" key="1">
    <citation type="journal article" date="2019" name="Int. J. Syst. Evol. Microbiol.">
        <title>The Global Catalogue of Microorganisms (GCM) 10K type strain sequencing project: providing services to taxonomists for standard genome sequencing and annotation.</title>
        <authorList>
            <consortium name="The Broad Institute Genomics Platform"/>
            <consortium name="The Broad Institute Genome Sequencing Center for Infectious Disease"/>
            <person name="Wu L."/>
            <person name="Ma J."/>
        </authorList>
    </citation>
    <scope>NUCLEOTIDE SEQUENCE [LARGE SCALE GENOMIC DNA]</scope>
    <source>
        <strain evidence="15">JCM 12165</strain>
    </source>
</reference>
<dbReference type="Proteomes" id="UP001597145">
    <property type="component" value="Unassembled WGS sequence"/>
</dbReference>
<dbReference type="SMART" id="SM00387">
    <property type="entry name" value="HATPase_c"/>
    <property type="match status" value="1"/>
</dbReference>
<evidence type="ECO:0000256" key="9">
    <source>
        <dbReference type="ARBA" id="ARBA00023012"/>
    </source>
</evidence>
<dbReference type="SUPFAM" id="SSF158472">
    <property type="entry name" value="HAMP domain-like"/>
    <property type="match status" value="1"/>
</dbReference>
<dbReference type="Pfam" id="PF00512">
    <property type="entry name" value="HisKA"/>
    <property type="match status" value="1"/>
</dbReference>
<dbReference type="SMART" id="SM00304">
    <property type="entry name" value="HAMP"/>
    <property type="match status" value="1"/>
</dbReference>
<evidence type="ECO:0000256" key="7">
    <source>
        <dbReference type="ARBA" id="ARBA00022777"/>
    </source>
</evidence>
<gene>
    <name evidence="14" type="ORF">ACFSCY_28180</name>
</gene>
<keyword evidence="7 14" id="KW-0418">Kinase</keyword>
<dbReference type="InterPro" id="IPR036097">
    <property type="entry name" value="HisK_dim/P_sf"/>
</dbReference>
<keyword evidence="6 11" id="KW-0812">Transmembrane</keyword>
<keyword evidence="15" id="KW-1185">Reference proteome</keyword>
<protein>
    <recommendedName>
        <fullName evidence="3">histidine kinase</fullName>
        <ecNumber evidence="3">2.7.13.3</ecNumber>
    </recommendedName>
</protein>
<keyword evidence="5" id="KW-0808">Transferase</keyword>
<dbReference type="InterPro" id="IPR036890">
    <property type="entry name" value="HATPase_C_sf"/>
</dbReference>
<dbReference type="InterPro" id="IPR003661">
    <property type="entry name" value="HisK_dim/P_dom"/>
</dbReference>
<evidence type="ECO:0000256" key="3">
    <source>
        <dbReference type="ARBA" id="ARBA00012438"/>
    </source>
</evidence>
<evidence type="ECO:0000259" key="13">
    <source>
        <dbReference type="PROSITE" id="PS50885"/>
    </source>
</evidence>
<dbReference type="Gene3D" id="1.10.287.130">
    <property type="match status" value="1"/>
</dbReference>
<proteinExistence type="predicted"/>
<dbReference type="SMART" id="SM00388">
    <property type="entry name" value="HisKA"/>
    <property type="match status" value="1"/>
</dbReference>
<dbReference type="SUPFAM" id="SSF55874">
    <property type="entry name" value="ATPase domain of HSP90 chaperone/DNA topoisomerase II/histidine kinase"/>
    <property type="match status" value="1"/>
</dbReference>
<evidence type="ECO:0000256" key="8">
    <source>
        <dbReference type="ARBA" id="ARBA00022989"/>
    </source>
</evidence>
<accession>A0ABW4FTD4</accession>
<dbReference type="CDD" id="cd00075">
    <property type="entry name" value="HATPase"/>
    <property type="match status" value="1"/>
</dbReference>
<name>A0ABW4FTD4_9PSEU</name>
<comment type="catalytic activity">
    <reaction evidence="1">
        <text>ATP + protein L-histidine = ADP + protein N-phospho-L-histidine.</text>
        <dbReference type="EC" id="2.7.13.3"/>
    </reaction>
</comment>